<organism evidence="2">
    <name type="scientific">viral metagenome</name>
    <dbReference type="NCBI Taxonomy" id="1070528"/>
    <lineage>
        <taxon>unclassified sequences</taxon>
        <taxon>metagenomes</taxon>
        <taxon>organismal metagenomes</taxon>
    </lineage>
</organism>
<evidence type="ECO:0000313" key="2">
    <source>
        <dbReference type="EMBL" id="QJA79393.1"/>
    </source>
</evidence>
<dbReference type="EMBL" id="MT141567">
    <property type="protein sequence ID" value="QJA67197.1"/>
    <property type="molecule type" value="Genomic_DNA"/>
</dbReference>
<name>A0A6M3KBW4_9ZZZZ</name>
<gene>
    <name evidence="2" type="ORF">MM415A00901_0016</name>
    <name evidence="1" type="ORF">MM415B00267_0023</name>
</gene>
<dbReference type="AlphaFoldDB" id="A0A6M3KBW4"/>
<proteinExistence type="predicted"/>
<evidence type="ECO:0000313" key="1">
    <source>
        <dbReference type="EMBL" id="QJA67197.1"/>
    </source>
</evidence>
<reference evidence="2" key="1">
    <citation type="submission" date="2020-03" db="EMBL/GenBank/DDBJ databases">
        <title>The deep terrestrial virosphere.</title>
        <authorList>
            <person name="Holmfeldt K."/>
            <person name="Nilsson E."/>
            <person name="Simone D."/>
            <person name="Lopez-Fernandez M."/>
            <person name="Wu X."/>
            <person name="de Brujin I."/>
            <person name="Lundin D."/>
            <person name="Andersson A."/>
            <person name="Bertilsson S."/>
            <person name="Dopson M."/>
        </authorList>
    </citation>
    <scope>NUCLEOTIDE SEQUENCE</scope>
    <source>
        <strain evidence="2">MM415A00901</strain>
        <strain evidence="1">MM415B00267</strain>
    </source>
</reference>
<sequence length="77" mass="8798">MGQIDTKKLSVLELKSLILDEQDKVEISSRNVQILRNELYGRTPVANMVEQVETIDNVEKVCVPEEVKVEEVKEEKA</sequence>
<protein>
    <submittedName>
        <fullName evidence="2">Uncharacterized protein</fullName>
    </submittedName>
</protein>
<dbReference type="EMBL" id="MT142379">
    <property type="protein sequence ID" value="QJA79393.1"/>
    <property type="molecule type" value="Genomic_DNA"/>
</dbReference>
<accession>A0A6M3KBW4</accession>